<evidence type="ECO:0000313" key="3">
    <source>
        <dbReference type="Proteomes" id="UP000284120"/>
    </source>
</evidence>
<dbReference type="InterPro" id="IPR000600">
    <property type="entry name" value="ROK"/>
</dbReference>
<dbReference type="PANTHER" id="PTHR18964">
    <property type="entry name" value="ROK (REPRESSOR, ORF, KINASE) FAMILY"/>
    <property type="match status" value="1"/>
</dbReference>
<dbReference type="PANTHER" id="PTHR18964:SF149">
    <property type="entry name" value="BIFUNCTIONAL UDP-N-ACETYLGLUCOSAMINE 2-EPIMERASE_N-ACETYLMANNOSAMINE KINASE"/>
    <property type="match status" value="1"/>
</dbReference>
<evidence type="ECO:0000313" key="2">
    <source>
        <dbReference type="EMBL" id="RWU07744.1"/>
    </source>
</evidence>
<dbReference type="InterPro" id="IPR036388">
    <property type="entry name" value="WH-like_DNA-bd_sf"/>
</dbReference>
<organism evidence="2 3">
    <name type="scientific">Pedobacter chitinilyticus</name>
    <dbReference type="NCBI Taxonomy" id="2233776"/>
    <lineage>
        <taxon>Bacteria</taxon>
        <taxon>Pseudomonadati</taxon>
        <taxon>Bacteroidota</taxon>
        <taxon>Sphingobacteriia</taxon>
        <taxon>Sphingobacteriales</taxon>
        <taxon>Sphingobacteriaceae</taxon>
        <taxon>Pedobacter</taxon>
    </lineage>
</organism>
<dbReference type="InterPro" id="IPR036390">
    <property type="entry name" value="WH_DNA-bd_sf"/>
</dbReference>
<dbReference type="Gene3D" id="3.30.420.40">
    <property type="match status" value="2"/>
</dbReference>
<dbReference type="OrthoDB" id="9810372at2"/>
<dbReference type="Proteomes" id="UP000284120">
    <property type="component" value="Unassembled WGS sequence"/>
</dbReference>
<gene>
    <name evidence="2" type="ORF">DPV69_12250</name>
</gene>
<dbReference type="Pfam" id="PF00480">
    <property type="entry name" value="ROK"/>
    <property type="match status" value="1"/>
</dbReference>
<comment type="caution">
    <text evidence="2">The sequence shown here is derived from an EMBL/GenBank/DDBJ whole genome shotgun (WGS) entry which is preliminary data.</text>
</comment>
<comment type="similarity">
    <text evidence="1">Belongs to the ROK (NagC/XylR) family.</text>
</comment>
<dbReference type="AlphaFoldDB" id="A0A3S3PH63"/>
<sequence>MTFTSKKNQQLVTDIVKQLFYKKALSLTELSKLTGKSSPLVTSMVAKLIEGGFVVEQGLAPSTGGRRPSTYLINPALGKYIIAVAMDQLTSRIAIYNLAGEQILEADSIELDLKNSADAIPQLVSYITSSIQKANIPLNNIIGVGIGIPGFVNTDEGLNHTFLKVANNTSLSVYLAEQLGLPVFIDNDSSLIALAELKFGKAIGKQNVMVVNVGWGTGLGMIIDGKLYRGNNGYAGEFSHIPLSPNNDLCSCGKTGCLEVDTSLLVMIKNAKKAIASGQKSILGEWFKSSSKPDLDIFLDAIKNHDPLAISILSKAAFQIGKGVATLIHILNPELLVLSGRGAQAGKQLLPGIQQAINEFCIPRIADCTKIEVSKLGAKAELLASASLVIERMPFYEKHIQQVFIPLHKENRQDRSLINVSAI</sequence>
<dbReference type="Gene3D" id="1.10.10.10">
    <property type="entry name" value="Winged helix-like DNA-binding domain superfamily/Winged helix DNA-binding domain"/>
    <property type="match status" value="1"/>
</dbReference>
<dbReference type="RefSeq" id="WP_113647654.1">
    <property type="nucleotide sequence ID" value="NZ_QMHN01000003.1"/>
</dbReference>
<accession>A0A3S3PH63</accession>
<evidence type="ECO:0000256" key="1">
    <source>
        <dbReference type="ARBA" id="ARBA00006479"/>
    </source>
</evidence>
<dbReference type="SUPFAM" id="SSF46785">
    <property type="entry name" value="Winged helix' DNA-binding domain"/>
    <property type="match status" value="1"/>
</dbReference>
<reference evidence="2 3" key="1">
    <citation type="submission" date="2018-06" db="EMBL/GenBank/DDBJ databases">
        <title>Pedobacter endophyticus sp. nov., an endophytic bacterium isolated from a leaf of Triticum aestivum.</title>
        <authorList>
            <person name="Zhang L."/>
        </authorList>
    </citation>
    <scope>NUCLEOTIDE SEQUENCE [LARGE SCALE GENOMIC DNA]</scope>
    <source>
        <strain evidence="2 3">CM134L-2</strain>
    </source>
</reference>
<dbReference type="SUPFAM" id="SSF53067">
    <property type="entry name" value="Actin-like ATPase domain"/>
    <property type="match status" value="1"/>
</dbReference>
<protein>
    <submittedName>
        <fullName evidence="2">ROK family protein</fullName>
    </submittedName>
</protein>
<name>A0A3S3PH63_9SPHI</name>
<dbReference type="EMBL" id="SAYW01000003">
    <property type="protein sequence ID" value="RWU07744.1"/>
    <property type="molecule type" value="Genomic_DNA"/>
</dbReference>
<dbReference type="InterPro" id="IPR043129">
    <property type="entry name" value="ATPase_NBD"/>
</dbReference>
<keyword evidence="3" id="KW-1185">Reference proteome</keyword>
<proteinExistence type="inferred from homology"/>